<evidence type="ECO:0000313" key="9">
    <source>
        <dbReference type="Proteomes" id="UP000666915"/>
    </source>
</evidence>
<dbReference type="InterPro" id="IPR044068">
    <property type="entry name" value="CB"/>
</dbReference>
<dbReference type="PANTHER" id="PTHR30349">
    <property type="entry name" value="PHAGE INTEGRASE-RELATED"/>
    <property type="match status" value="1"/>
</dbReference>
<protein>
    <submittedName>
        <fullName evidence="8">Tyrosine-type recombinase/integrase</fullName>
    </submittedName>
</protein>
<dbReference type="InterPro" id="IPR004107">
    <property type="entry name" value="Integrase_SAM-like_N"/>
</dbReference>
<evidence type="ECO:0000256" key="5">
    <source>
        <dbReference type="PROSITE-ProRule" id="PRU01248"/>
    </source>
</evidence>
<keyword evidence="2" id="KW-0229">DNA integration</keyword>
<dbReference type="InterPro" id="IPR002104">
    <property type="entry name" value="Integrase_catalytic"/>
</dbReference>
<dbReference type="RefSeq" id="WP_208266594.1">
    <property type="nucleotide sequence ID" value="NZ_JAGEOK010000007.1"/>
</dbReference>
<dbReference type="InterPro" id="IPR013762">
    <property type="entry name" value="Integrase-like_cat_sf"/>
</dbReference>
<dbReference type="EMBL" id="JAGEOK010000007">
    <property type="protein sequence ID" value="MBO2438259.1"/>
    <property type="molecule type" value="Genomic_DNA"/>
</dbReference>
<evidence type="ECO:0000313" key="8">
    <source>
        <dbReference type="EMBL" id="MBO2438259.1"/>
    </source>
</evidence>
<keyword evidence="9" id="KW-1185">Reference proteome</keyword>
<feature type="domain" description="Core-binding (CB)" evidence="7">
    <location>
        <begin position="1"/>
        <end position="80"/>
    </location>
</feature>
<evidence type="ECO:0000256" key="1">
    <source>
        <dbReference type="ARBA" id="ARBA00008857"/>
    </source>
</evidence>
<evidence type="ECO:0000256" key="4">
    <source>
        <dbReference type="ARBA" id="ARBA00023172"/>
    </source>
</evidence>
<dbReference type="Pfam" id="PF00589">
    <property type="entry name" value="Phage_integrase"/>
    <property type="match status" value="1"/>
</dbReference>
<dbReference type="PROSITE" id="PS51900">
    <property type="entry name" value="CB"/>
    <property type="match status" value="1"/>
</dbReference>
<keyword evidence="3 5" id="KW-0238">DNA-binding</keyword>
<gene>
    <name evidence="8" type="ORF">J4557_12095</name>
</gene>
<evidence type="ECO:0000259" key="6">
    <source>
        <dbReference type="PROSITE" id="PS51898"/>
    </source>
</evidence>
<dbReference type="InterPro" id="IPR010998">
    <property type="entry name" value="Integrase_recombinase_N"/>
</dbReference>
<dbReference type="SUPFAM" id="SSF56349">
    <property type="entry name" value="DNA breaking-rejoining enzymes"/>
    <property type="match status" value="1"/>
</dbReference>
<feature type="domain" description="Tyr recombinase" evidence="6">
    <location>
        <begin position="101"/>
        <end position="274"/>
    </location>
</feature>
<sequence length="287" mass="32173">MDHEPVIEEFVRYLSLQGRSAHTKRLYRGRLLDIAARIAPRSLLEATPADLEAWRASLTVADISIVAYVAGVRVFYAWLTAAGRIAHNPALTIPTPRLGRRLPRPIGDDDLQMAILHAVGRVRAWLVLAGYAGLRCCEIATLRRDAIYEHAADPYMIVLGKGNKERAVNMSPYVWTELKLYGLPRKGWVFPRLDGKIGHTPAGSVTRYGNLHLHDCGIDETMHQLRHRFGTVGYQETHELRELQELMGHARLDTTAGYAAHSRRRAAALVNAIQPKPVTLQVVRNMN</sequence>
<dbReference type="InterPro" id="IPR050090">
    <property type="entry name" value="Tyrosine_recombinase_XerCD"/>
</dbReference>
<keyword evidence="4" id="KW-0233">DNA recombination</keyword>
<comment type="caution">
    <text evidence="8">The sequence shown here is derived from an EMBL/GenBank/DDBJ whole genome shotgun (WGS) entry which is preliminary data.</text>
</comment>
<accession>A0ABS3QWB1</accession>
<dbReference type="PROSITE" id="PS51898">
    <property type="entry name" value="TYR_RECOMBINASE"/>
    <property type="match status" value="1"/>
</dbReference>
<evidence type="ECO:0000259" key="7">
    <source>
        <dbReference type="PROSITE" id="PS51900"/>
    </source>
</evidence>
<evidence type="ECO:0000256" key="3">
    <source>
        <dbReference type="ARBA" id="ARBA00023125"/>
    </source>
</evidence>
<reference evidence="8 9" key="1">
    <citation type="submission" date="2021-03" db="EMBL/GenBank/DDBJ databases">
        <authorList>
            <person name="Kanchanasin P."/>
            <person name="Saeng-In P."/>
            <person name="Phongsopitanun W."/>
            <person name="Yuki M."/>
            <person name="Kudo T."/>
            <person name="Ohkuma M."/>
            <person name="Tanasupawat S."/>
        </authorList>
    </citation>
    <scope>NUCLEOTIDE SEQUENCE [LARGE SCALE GENOMIC DNA]</scope>
    <source>
        <strain evidence="8 9">L46</strain>
    </source>
</reference>
<proteinExistence type="inferred from homology"/>
<dbReference type="CDD" id="cd00397">
    <property type="entry name" value="DNA_BRE_C"/>
    <property type="match status" value="1"/>
</dbReference>
<dbReference type="Gene3D" id="1.10.443.10">
    <property type="entry name" value="Intergrase catalytic core"/>
    <property type="match status" value="1"/>
</dbReference>
<name>A0ABS3QWB1_9ACTN</name>
<dbReference type="InterPro" id="IPR011010">
    <property type="entry name" value="DNA_brk_join_enz"/>
</dbReference>
<dbReference type="Proteomes" id="UP000666915">
    <property type="component" value="Unassembled WGS sequence"/>
</dbReference>
<evidence type="ECO:0000256" key="2">
    <source>
        <dbReference type="ARBA" id="ARBA00022908"/>
    </source>
</evidence>
<dbReference type="Gene3D" id="1.10.150.130">
    <property type="match status" value="1"/>
</dbReference>
<dbReference type="PANTHER" id="PTHR30349:SF64">
    <property type="entry name" value="PROPHAGE INTEGRASE INTD-RELATED"/>
    <property type="match status" value="1"/>
</dbReference>
<organism evidence="8 9">
    <name type="scientific">Actinomadura nitritigenes</name>
    <dbReference type="NCBI Taxonomy" id="134602"/>
    <lineage>
        <taxon>Bacteria</taxon>
        <taxon>Bacillati</taxon>
        <taxon>Actinomycetota</taxon>
        <taxon>Actinomycetes</taxon>
        <taxon>Streptosporangiales</taxon>
        <taxon>Thermomonosporaceae</taxon>
        <taxon>Actinomadura</taxon>
    </lineage>
</organism>
<comment type="similarity">
    <text evidence="1">Belongs to the 'phage' integrase family.</text>
</comment>
<dbReference type="Pfam" id="PF02899">
    <property type="entry name" value="Phage_int_SAM_1"/>
    <property type="match status" value="1"/>
</dbReference>